<feature type="compositionally biased region" description="Basic and acidic residues" evidence="1">
    <location>
        <begin position="1"/>
        <end position="14"/>
    </location>
</feature>
<evidence type="ECO:0000313" key="3">
    <source>
        <dbReference type="EMBL" id="KAH7122164.1"/>
    </source>
</evidence>
<keyword evidence="2" id="KW-0812">Transmembrane</keyword>
<evidence type="ECO:0008006" key="5">
    <source>
        <dbReference type="Google" id="ProtNLM"/>
    </source>
</evidence>
<feature type="compositionally biased region" description="Gly residues" evidence="1">
    <location>
        <begin position="49"/>
        <end position="59"/>
    </location>
</feature>
<feature type="compositionally biased region" description="Polar residues" evidence="1">
    <location>
        <begin position="80"/>
        <end position="103"/>
    </location>
</feature>
<dbReference type="Proteomes" id="UP000717696">
    <property type="component" value="Unassembled WGS sequence"/>
</dbReference>
<proteinExistence type="predicted"/>
<keyword evidence="2" id="KW-0472">Membrane</keyword>
<feature type="transmembrane region" description="Helical" evidence="2">
    <location>
        <begin position="267"/>
        <end position="289"/>
    </location>
</feature>
<feature type="region of interest" description="Disordered" evidence="1">
    <location>
        <begin position="1"/>
        <end position="117"/>
    </location>
</feature>
<feature type="region of interest" description="Disordered" evidence="1">
    <location>
        <begin position="139"/>
        <end position="158"/>
    </location>
</feature>
<sequence>MWLPELKFHRPRQEEPDEDENEVDEEEVDETEEEDASDDVSENDSETGNGNGQGRGGNRNGPPGSEGDQRGPPRPPGPPDTTTSAEVSAPPSTTVVQPETTSIEPPPAETVSSVDPPIQSTSIVPSVPDGIATSTFPEISTATSSSTAETTQATSDQTTISTITTIPETSTLVPDSSLLSSSSSVDSSFSTSLLEIITSSIAASTSQTVSEDLLQSQLTTDVPTLSTAISSIALTSSTTLQPAIGLATNEVVEAEDSRSPPPKGSKLAGMVVGSVAGLALILACVLFYYKRRKRTSPDASPNPARRMTGKWRVSTWIPRPPTPDGMENSLLTSQEPPGQRQLRDPEATFEKPVVAQQPRQSFRRSITRLLGMNPLGLHPAVVEGSTPRPRSYAASFFRRRSTASTYTVGSGYSVTPERLREDPLPPLPPAYLERGQA</sequence>
<feature type="compositionally biased region" description="Acidic residues" evidence="1">
    <location>
        <begin position="15"/>
        <end position="45"/>
    </location>
</feature>
<feature type="region of interest" description="Disordered" evidence="1">
    <location>
        <begin position="314"/>
        <end position="360"/>
    </location>
</feature>
<organism evidence="3 4">
    <name type="scientific">Dactylonectria estremocensis</name>
    <dbReference type="NCBI Taxonomy" id="1079267"/>
    <lineage>
        <taxon>Eukaryota</taxon>
        <taxon>Fungi</taxon>
        <taxon>Dikarya</taxon>
        <taxon>Ascomycota</taxon>
        <taxon>Pezizomycotina</taxon>
        <taxon>Sordariomycetes</taxon>
        <taxon>Hypocreomycetidae</taxon>
        <taxon>Hypocreales</taxon>
        <taxon>Nectriaceae</taxon>
        <taxon>Dactylonectria</taxon>
    </lineage>
</organism>
<reference evidence="3" key="1">
    <citation type="journal article" date="2021" name="Nat. Commun.">
        <title>Genetic determinants of endophytism in the Arabidopsis root mycobiome.</title>
        <authorList>
            <person name="Mesny F."/>
            <person name="Miyauchi S."/>
            <person name="Thiergart T."/>
            <person name="Pickel B."/>
            <person name="Atanasova L."/>
            <person name="Karlsson M."/>
            <person name="Huettel B."/>
            <person name="Barry K.W."/>
            <person name="Haridas S."/>
            <person name="Chen C."/>
            <person name="Bauer D."/>
            <person name="Andreopoulos W."/>
            <person name="Pangilinan J."/>
            <person name="LaButti K."/>
            <person name="Riley R."/>
            <person name="Lipzen A."/>
            <person name="Clum A."/>
            <person name="Drula E."/>
            <person name="Henrissat B."/>
            <person name="Kohler A."/>
            <person name="Grigoriev I.V."/>
            <person name="Martin F.M."/>
            <person name="Hacquard S."/>
        </authorList>
    </citation>
    <scope>NUCLEOTIDE SEQUENCE</scope>
    <source>
        <strain evidence="3">MPI-CAGE-AT-0021</strain>
    </source>
</reference>
<dbReference type="OrthoDB" id="346907at2759"/>
<keyword evidence="4" id="KW-1185">Reference proteome</keyword>
<dbReference type="CDD" id="cd12087">
    <property type="entry name" value="TM_EGFR-like"/>
    <property type="match status" value="1"/>
</dbReference>
<gene>
    <name evidence="3" type="ORF">B0J13DRAFT_567059</name>
</gene>
<keyword evidence="2" id="KW-1133">Transmembrane helix</keyword>
<name>A0A9P9IJX5_9HYPO</name>
<evidence type="ECO:0000313" key="4">
    <source>
        <dbReference type="Proteomes" id="UP000717696"/>
    </source>
</evidence>
<feature type="region of interest" description="Disordered" evidence="1">
    <location>
        <begin position="407"/>
        <end position="437"/>
    </location>
</feature>
<dbReference type="EMBL" id="JAGMUU010000026">
    <property type="protein sequence ID" value="KAH7122164.1"/>
    <property type="molecule type" value="Genomic_DNA"/>
</dbReference>
<protein>
    <recommendedName>
        <fullName evidence="5">Mid2 domain-containing protein</fullName>
    </recommendedName>
</protein>
<evidence type="ECO:0000256" key="1">
    <source>
        <dbReference type="SAM" id="MobiDB-lite"/>
    </source>
</evidence>
<accession>A0A9P9IJX5</accession>
<evidence type="ECO:0000256" key="2">
    <source>
        <dbReference type="SAM" id="Phobius"/>
    </source>
</evidence>
<comment type="caution">
    <text evidence="3">The sequence shown here is derived from an EMBL/GenBank/DDBJ whole genome shotgun (WGS) entry which is preliminary data.</text>
</comment>
<dbReference type="AlphaFoldDB" id="A0A9P9IJX5"/>